<keyword evidence="1" id="KW-0472">Membrane</keyword>
<proteinExistence type="predicted"/>
<feature type="transmembrane region" description="Helical" evidence="1">
    <location>
        <begin position="73"/>
        <end position="96"/>
    </location>
</feature>
<name>A0A128A355_9ARCH</name>
<evidence type="ECO:0000256" key="1">
    <source>
        <dbReference type="SAM" id="Phobius"/>
    </source>
</evidence>
<sequence length="130" mass="13527">MVLKAGIVLSVISIILLSIYGVDAIMTITENLGPQDTAFLHTDAKTRGMVFGLIPAILLILSFFITRKEPSKVLGILIIIGGALMVVGVGIIFALPNNNIPSAAKGEFGGVVGIGIAIMALGAIKIKKSR</sequence>
<keyword evidence="3" id="KW-1185">Reference proteome</keyword>
<protein>
    <submittedName>
        <fullName evidence="2">DMT superfamily transporter</fullName>
    </submittedName>
</protein>
<feature type="transmembrane region" description="Helical" evidence="1">
    <location>
        <begin position="108"/>
        <end position="126"/>
    </location>
</feature>
<dbReference type="Proteomes" id="UP000196239">
    <property type="component" value="Chromosome 1"/>
</dbReference>
<dbReference type="EMBL" id="LN890280">
    <property type="protein sequence ID" value="CUR51786.1"/>
    <property type="molecule type" value="Genomic_DNA"/>
</dbReference>
<gene>
    <name evidence="2" type="ORF">NDEV_1021</name>
</gene>
<dbReference type="AlphaFoldDB" id="A0A128A355"/>
<accession>A0A128A355</accession>
<reference evidence="3" key="1">
    <citation type="submission" date="2015-10" db="EMBL/GenBank/DDBJ databases">
        <authorList>
            <person name="Lehtovirta-Morley L.E."/>
            <person name="Vieille C."/>
        </authorList>
    </citation>
    <scope>NUCLEOTIDE SEQUENCE [LARGE SCALE GENOMIC DNA]</scope>
</reference>
<organism evidence="2 3">
    <name type="scientific">Nitrosotalea devaniterrae</name>
    <dbReference type="NCBI Taxonomy" id="1078905"/>
    <lineage>
        <taxon>Archaea</taxon>
        <taxon>Nitrososphaerota</taxon>
        <taxon>Nitrososphaeria</taxon>
        <taxon>Nitrosotaleales</taxon>
        <taxon>Nitrosotaleaceae</taxon>
        <taxon>Nitrosotalea</taxon>
    </lineage>
</organism>
<evidence type="ECO:0000313" key="3">
    <source>
        <dbReference type="Proteomes" id="UP000196239"/>
    </source>
</evidence>
<dbReference type="KEGG" id="ndv:NDEV_1021"/>
<feature type="transmembrane region" description="Helical" evidence="1">
    <location>
        <begin position="7"/>
        <end position="28"/>
    </location>
</feature>
<feature type="transmembrane region" description="Helical" evidence="1">
    <location>
        <begin position="48"/>
        <end position="66"/>
    </location>
</feature>
<keyword evidence="1" id="KW-0812">Transmembrane</keyword>
<keyword evidence="1" id="KW-1133">Transmembrane helix</keyword>
<evidence type="ECO:0000313" key="2">
    <source>
        <dbReference type="EMBL" id="CUR51786.1"/>
    </source>
</evidence>